<dbReference type="SUPFAM" id="SSF117856">
    <property type="entry name" value="AF0104/ALDC/Ptd012-like"/>
    <property type="match status" value="1"/>
</dbReference>
<dbReference type="Gene3D" id="3.30.1330.80">
    <property type="entry name" value="Hypothetical protein, similar to alpha- acetolactate decarboxylase, domain 2"/>
    <property type="match status" value="1"/>
</dbReference>
<protein>
    <recommendedName>
        <fullName evidence="1">PPC domain-containing protein</fullName>
    </recommendedName>
</protein>
<evidence type="ECO:0000313" key="3">
    <source>
        <dbReference type="Proteomes" id="UP000032809"/>
    </source>
</evidence>
<sequence length="142" mass="15978">MDFQKFENNYLLRLDKGEEIISTLLDFCTKHSISLGKISGIGSTNKVKIGLFNTHTKRYSSKEFIGDFEIVNLTGNISTMNDEPYLHIHATISDSNLDAFAGHLNSAIISGTAEIFIECLPGRVDRKFSEEIGLNLFRFIKE</sequence>
<gene>
    <name evidence="2" type="ORF">DTL3_0940</name>
</gene>
<dbReference type="AlphaFoldDB" id="A0A0C7P2V5"/>
<name>A0A0C7P2V5_DEFTU</name>
<dbReference type="PIRSF" id="PIRSF016702">
    <property type="entry name" value="DNA_bp_PD1"/>
    <property type="match status" value="1"/>
</dbReference>
<reference evidence="3" key="1">
    <citation type="submission" date="2014-11" db="EMBL/GenBank/DDBJ databases">
        <authorList>
            <person name="Wibberg D."/>
        </authorList>
    </citation>
    <scope>NUCLEOTIDE SEQUENCE [LARGE SCALE GENOMIC DNA]</scope>
    <source>
        <strain evidence="3">L3</strain>
    </source>
</reference>
<dbReference type="STRING" id="1006576.DTL3_0940"/>
<keyword evidence="3" id="KW-1185">Reference proteome</keyword>
<dbReference type="PANTHER" id="PTHR34988:SF1">
    <property type="entry name" value="DNA-BINDING PROTEIN"/>
    <property type="match status" value="1"/>
</dbReference>
<dbReference type="InterPro" id="IPR005175">
    <property type="entry name" value="PPC_dom"/>
</dbReference>
<dbReference type="EMBL" id="LN824141">
    <property type="protein sequence ID" value="CEP78244.1"/>
    <property type="molecule type" value="Genomic_DNA"/>
</dbReference>
<accession>A0A0C7P2V5</accession>
<dbReference type="PROSITE" id="PS51742">
    <property type="entry name" value="PPC"/>
    <property type="match status" value="1"/>
</dbReference>
<dbReference type="Proteomes" id="UP000032809">
    <property type="component" value="Chromosome I"/>
</dbReference>
<organism evidence="2 3">
    <name type="scientific">Defluviitoga tunisiensis</name>
    <dbReference type="NCBI Taxonomy" id="1006576"/>
    <lineage>
        <taxon>Bacteria</taxon>
        <taxon>Thermotogati</taxon>
        <taxon>Thermotogota</taxon>
        <taxon>Thermotogae</taxon>
        <taxon>Petrotogales</taxon>
        <taxon>Petrotogaceae</taxon>
        <taxon>Defluviitoga</taxon>
    </lineage>
</organism>
<dbReference type="InterPro" id="IPR025707">
    <property type="entry name" value="DNA_bp_PD1"/>
</dbReference>
<dbReference type="OrthoDB" id="9791702at2"/>
<dbReference type="PANTHER" id="PTHR34988">
    <property type="entry name" value="PROTEIN, PUTATIVE-RELATED"/>
    <property type="match status" value="1"/>
</dbReference>
<evidence type="ECO:0000259" key="1">
    <source>
        <dbReference type="PROSITE" id="PS51742"/>
    </source>
</evidence>
<feature type="domain" description="PPC" evidence="1">
    <location>
        <begin position="4"/>
        <end position="140"/>
    </location>
</feature>
<evidence type="ECO:0000313" key="2">
    <source>
        <dbReference type="EMBL" id="CEP78244.1"/>
    </source>
</evidence>
<proteinExistence type="predicted"/>
<dbReference type="RefSeq" id="WP_045087738.1">
    <property type="nucleotide sequence ID" value="NZ_LN824141.1"/>
</dbReference>
<dbReference type="HOGENOM" id="CLU_114051_2_1_0"/>
<dbReference type="Pfam" id="PF03479">
    <property type="entry name" value="PCC"/>
    <property type="match status" value="1"/>
</dbReference>
<dbReference type="CDD" id="cd11378">
    <property type="entry name" value="DUF296"/>
    <property type="match status" value="1"/>
</dbReference>
<dbReference type="KEGG" id="dtn:DTL3_0940"/>